<evidence type="ECO:0008006" key="3">
    <source>
        <dbReference type="Google" id="ProtNLM"/>
    </source>
</evidence>
<accession>X1BUC5</accession>
<name>X1BUC5_9ZZZZ</name>
<keyword evidence="1" id="KW-0812">Transmembrane</keyword>
<keyword evidence="1" id="KW-1133">Transmembrane helix</keyword>
<comment type="caution">
    <text evidence="2">The sequence shown here is derived from an EMBL/GenBank/DDBJ whole genome shotgun (WGS) entry which is preliminary data.</text>
</comment>
<gene>
    <name evidence="2" type="ORF">S01H4_32002</name>
</gene>
<organism evidence="2">
    <name type="scientific">marine sediment metagenome</name>
    <dbReference type="NCBI Taxonomy" id="412755"/>
    <lineage>
        <taxon>unclassified sequences</taxon>
        <taxon>metagenomes</taxon>
        <taxon>ecological metagenomes</taxon>
    </lineage>
</organism>
<dbReference type="AlphaFoldDB" id="X1BUC5"/>
<reference evidence="2" key="1">
    <citation type="journal article" date="2014" name="Front. Microbiol.">
        <title>High frequency of phylogenetically diverse reductive dehalogenase-homologous genes in deep subseafloor sedimentary metagenomes.</title>
        <authorList>
            <person name="Kawai M."/>
            <person name="Futagami T."/>
            <person name="Toyoda A."/>
            <person name="Takaki Y."/>
            <person name="Nishi S."/>
            <person name="Hori S."/>
            <person name="Arai W."/>
            <person name="Tsubouchi T."/>
            <person name="Morono Y."/>
            <person name="Uchiyama I."/>
            <person name="Ito T."/>
            <person name="Fujiyama A."/>
            <person name="Inagaki F."/>
            <person name="Takami H."/>
        </authorList>
    </citation>
    <scope>NUCLEOTIDE SEQUENCE</scope>
    <source>
        <strain evidence="2">Expedition CK06-06</strain>
    </source>
</reference>
<protein>
    <recommendedName>
        <fullName evidence="3">DUF5658 domain-containing protein</fullName>
    </recommendedName>
</protein>
<evidence type="ECO:0000256" key="1">
    <source>
        <dbReference type="SAM" id="Phobius"/>
    </source>
</evidence>
<sequence length="104" mass="11989">LILFDKGLTIANMIQVQKNFPEAVKDDPYKAEKNPIAKWFFNKFGLLVGTFFYAILSLATMFIAYFLLSKAFHPSVALYIVVIAFGFIIANNFYFLFKYSRLIP</sequence>
<proteinExistence type="predicted"/>
<evidence type="ECO:0000313" key="2">
    <source>
        <dbReference type="EMBL" id="GAG84757.1"/>
    </source>
</evidence>
<feature type="transmembrane region" description="Helical" evidence="1">
    <location>
        <begin position="44"/>
        <end position="68"/>
    </location>
</feature>
<dbReference type="EMBL" id="BART01016673">
    <property type="protein sequence ID" value="GAG84757.1"/>
    <property type="molecule type" value="Genomic_DNA"/>
</dbReference>
<feature type="transmembrane region" description="Helical" evidence="1">
    <location>
        <begin position="74"/>
        <end position="97"/>
    </location>
</feature>
<keyword evidence="1" id="KW-0472">Membrane</keyword>
<feature type="non-terminal residue" evidence="2">
    <location>
        <position position="1"/>
    </location>
</feature>